<keyword evidence="6 26" id="KW-0812">Transmembrane</keyword>
<feature type="transmembrane region" description="Helical" evidence="26">
    <location>
        <begin position="6"/>
        <end position="25"/>
    </location>
</feature>
<dbReference type="Gene3D" id="1.10.630.10">
    <property type="entry name" value="Cytochrome P450"/>
    <property type="match status" value="1"/>
</dbReference>
<dbReference type="CDD" id="cd11043">
    <property type="entry name" value="CYP90-like"/>
    <property type="match status" value="1"/>
</dbReference>
<comment type="pathway">
    <text evidence="3">Hormone biosynthesis.</text>
</comment>
<evidence type="ECO:0000256" key="24">
    <source>
        <dbReference type="PIRSR" id="PIRSR602401-1"/>
    </source>
</evidence>
<dbReference type="GO" id="GO:0010268">
    <property type="term" value="P:brassinosteroid homeostasis"/>
    <property type="evidence" value="ECO:0007669"/>
    <property type="project" value="TreeGrafter"/>
</dbReference>
<gene>
    <name evidence="27" type="ORF">V8G54_000608</name>
</gene>
<evidence type="ECO:0000256" key="3">
    <source>
        <dbReference type="ARBA" id="ARBA00004972"/>
    </source>
</evidence>
<evidence type="ECO:0000256" key="11">
    <source>
        <dbReference type="ARBA" id="ARBA00023004"/>
    </source>
</evidence>
<keyword evidence="11 24" id="KW-0408">Iron</keyword>
<dbReference type="PANTHER" id="PTHR24286:SF319">
    <property type="entry name" value="CYTOCHROME P450 FAMILY BRASSINOSTEROID OXIDASE"/>
    <property type="match status" value="1"/>
</dbReference>
<evidence type="ECO:0000256" key="15">
    <source>
        <dbReference type="ARBA" id="ARBA00050234"/>
    </source>
</evidence>
<comment type="catalytic activity">
    <reaction evidence="16">
        <text>3-epi-6-deoxocathasterone + reduced [NADPH--hemoprotein reductase] + O2 = 6-deoxotyphasterol + oxidized [NADPH--hemoprotein reductase] + H2O + H(+)</text>
        <dbReference type="Rhea" id="RHEA:27321"/>
        <dbReference type="Rhea" id="RHEA-COMP:11964"/>
        <dbReference type="Rhea" id="RHEA-COMP:11965"/>
        <dbReference type="ChEBI" id="CHEBI:15377"/>
        <dbReference type="ChEBI" id="CHEBI:15378"/>
        <dbReference type="ChEBI" id="CHEBI:15379"/>
        <dbReference type="ChEBI" id="CHEBI:20717"/>
        <dbReference type="ChEBI" id="CHEBI:57618"/>
        <dbReference type="ChEBI" id="CHEBI:58210"/>
        <dbReference type="ChEBI" id="CHEBI:59410"/>
        <dbReference type="EC" id="1.14.14.147"/>
    </reaction>
</comment>
<comment type="subcellular location">
    <subcellularLocation>
        <location evidence="2">Endoplasmic reticulum membrane</location>
        <topology evidence="2">Single-pass membrane protein</topology>
    </subcellularLocation>
</comment>
<dbReference type="InterPro" id="IPR036396">
    <property type="entry name" value="Cyt_P450_sf"/>
</dbReference>
<dbReference type="GO" id="GO:0020037">
    <property type="term" value="F:heme binding"/>
    <property type="evidence" value="ECO:0007669"/>
    <property type="project" value="InterPro"/>
</dbReference>
<dbReference type="PANTHER" id="PTHR24286">
    <property type="entry name" value="CYTOCHROME P450 26"/>
    <property type="match status" value="1"/>
</dbReference>
<dbReference type="PRINTS" id="PR00463">
    <property type="entry name" value="EP450I"/>
</dbReference>
<comment type="cofactor">
    <cofactor evidence="1 24">
        <name>heme</name>
        <dbReference type="ChEBI" id="CHEBI:30413"/>
    </cofactor>
</comment>
<evidence type="ECO:0000256" key="13">
    <source>
        <dbReference type="ARBA" id="ARBA00023136"/>
    </source>
</evidence>
<proteinExistence type="inferred from homology"/>
<evidence type="ECO:0000256" key="22">
    <source>
        <dbReference type="ARBA" id="ARBA00083187"/>
    </source>
</evidence>
<dbReference type="GO" id="GO:0005789">
    <property type="term" value="C:endoplasmic reticulum membrane"/>
    <property type="evidence" value="ECO:0007669"/>
    <property type="project" value="UniProtKB-SubCell"/>
</dbReference>
<dbReference type="GO" id="GO:0048443">
    <property type="term" value="P:stamen development"/>
    <property type="evidence" value="ECO:0007669"/>
    <property type="project" value="UniProtKB-ARBA"/>
</dbReference>
<comment type="pathway">
    <text evidence="17">Steroid biosynthesis.</text>
</comment>
<protein>
    <recommendedName>
        <fullName evidence="18">22alpha-hydroxysteroid 23-monooxygenase</fullName>
        <ecNumber evidence="18">1.14.14.147</ecNumber>
    </recommendedName>
    <alternativeName>
        <fullName evidence="21">(22R,23R)-22,23-dihydroxy-campest-4-en-3-one synthase</fullName>
    </alternativeName>
    <alternativeName>
        <fullName evidence="22">(22R,23R)-22,23-dihydroxycampesterol synthase</fullName>
    </alternativeName>
    <alternativeName>
        <fullName evidence="19">6-deoxoteasterone synthase</fullName>
    </alternativeName>
    <alternativeName>
        <fullName evidence="20">Teasterone synthase</fullName>
    </alternativeName>
</protein>
<evidence type="ECO:0000256" key="19">
    <source>
        <dbReference type="ARBA" id="ARBA00075093"/>
    </source>
</evidence>
<keyword evidence="23" id="KW-1069">Brassinosteroid biosynthesis</keyword>
<dbReference type="GO" id="GO:0016132">
    <property type="term" value="P:brassinosteroid biosynthetic process"/>
    <property type="evidence" value="ECO:0007669"/>
    <property type="project" value="UniProtKB-KW"/>
</dbReference>
<feature type="binding site" description="axial binding residue" evidence="24">
    <location>
        <position position="479"/>
    </location>
    <ligand>
        <name>heme</name>
        <dbReference type="ChEBI" id="CHEBI:30413"/>
    </ligand>
    <ligandPart>
        <name>Fe</name>
        <dbReference type="ChEBI" id="CHEBI:18248"/>
    </ligandPart>
</feature>
<evidence type="ECO:0000256" key="21">
    <source>
        <dbReference type="ARBA" id="ARBA00078776"/>
    </source>
</evidence>
<organism evidence="27 28">
    <name type="scientific">Vigna mungo</name>
    <name type="common">Black gram</name>
    <name type="synonym">Phaseolus mungo</name>
    <dbReference type="NCBI Taxonomy" id="3915"/>
    <lineage>
        <taxon>Eukaryota</taxon>
        <taxon>Viridiplantae</taxon>
        <taxon>Streptophyta</taxon>
        <taxon>Embryophyta</taxon>
        <taxon>Tracheophyta</taxon>
        <taxon>Spermatophyta</taxon>
        <taxon>Magnoliopsida</taxon>
        <taxon>eudicotyledons</taxon>
        <taxon>Gunneridae</taxon>
        <taxon>Pentapetalae</taxon>
        <taxon>rosids</taxon>
        <taxon>fabids</taxon>
        <taxon>Fabales</taxon>
        <taxon>Fabaceae</taxon>
        <taxon>Papilionoideae</taxon>
        <taxon>50 kb inversion clade</taxon>
        <taxon>NPAAA clade</taxon>
        <taxon>indigoferoid/millettioid clade</taxon>
        <taxon>Phaseoleae</taxon>
        <taxon>Vigna</taxon>
    </lineage>
</organism>
<name>A0AAQ3P5M8_VIGMU</name>
<evidence type="ECO:0000256" key="5">
    <source>
        <dbReference type="ARBA" id="ARBA00022617"/>
    </source>
</evidence>
<dbReference type="SUPFAM" id="SSF48264">
    <property type="entry name" value="Cytochrome P450"/>
    <property type="match status" value="1"/>
</dbReference>
<evidence type="ECO:0000256" key="2">
    <source>
        <dbReference type="ARBA" id="ARBA00004389"/>
    </source>
</evidence>
<evidence type="ECO:0000256" key="8">
    <source>
        <dbReference type="ARBA" id="ARBA00022955"/>
    </source>
</evidence>
<dbReference type="GO" id="GO:0016709">
    <property type="term" value="F:oxidoreductase activity, acting on paired donors, with incorporation or reduction of molecular oxygen, NAD(P)H as one donor, and incorporation of one atom of oxygen"/>
    <property type="evidence" value="ECO:0007669"/>
    <property type="project" value="TreeGrafter"/>
</dbReference>
<evidence type="ECO:0000256" key="1">
    <source>
        <dbReference type="ARBA" id="ARBA00001971"/>
    </source>
</evidence>
<evidence type="ECO:0000256" key="25">
    <source>
        <dbReference type="RuleBase" id="RU000461"/>
    </source>
</evidence>
<evidence type="ECO:0000256" key="20">
    <source>
        <dbReference type="ARBA" id="ARBA00076244"/>
    </source>
</evidence>
<dbReference type="EMBL" id="CP144700">
    <property type="protein sequence ID" value="WVZ22064.1"/>
    <property type="molecule type" value="Genomic_DNA"/>
</dbReference>
<evidence type="ECO:0000256" key="9">
    <source>
        <dbReference type="ARBA" id="ARBA00022989"/>
    </source>
</evidence>
<evidence type="ECO:0000256" key="12">
    <source>
        <dbReference type="ARBA" id="ARBA00023033"/>
    </source>
</evidence>
<keyword evidence="12 25" id="KW-0503">Monooxygenase</keyword>
<keyword evidence="5 24" id="KW-0349">Heme</keyword>
<keyword evidence="7 24" id="KW-0479">Metal-binding</keyword>
<dbReference type="PRINTS" id="PR00385">
    <property type="entry name" value="P450"/>
</dbReference>
<dbReference type="GO" id="GO:0005506">
    <property type="term" value="F:iron ion binding"/>
    <property type="evidence" value="ECO:0007669"/>
    <property type="project" value="InterPro"/>
</dbReference>
<evidence type="ECO:0000256" key="6">
    <source>
        <dbReference type="ARBA" id="ARBA00022692"/>
    </source>
</evidence>
<evidence type="ECO:0000313" key="28">
    <source>
        <dbReference type="Proteomes" id="UP001374535"/>
    </source>
</evidence>
<sequence>MEWIIGLWILMAIILTCCCYCFLSVKKENGDRLKQNKKKKKKKKGKVPRGNKGWPLLGETLEFIACGYTSNPVSFMEKRKSLFYRENSISKEGRAEKPASAITGAILDSPLDFSGLYGSVFKTSILGTGVIVSTDPEVNKVILQNQGNIFVPAYPKSVRELMGDYSILQMNGNMHRKIHSLLGGFLRSPQFKARITTDIQHSVKQCFATWTHQPIYVQDQVKKITFTILVKVLLSIGPGEDLDFLKREFEEFIKGLICLPIKFPGTRLHKSLKAKERMMKIVKRVIEERNNNIDKKKNSEEKGGAANDVVDVLLRDIGDSNTISNMLENICENIIEMMIPGEETLPTAMTMAVKFLSDSPLALSKLLEENMELKRQKNSAEDYVWSDYLQLPFTQNVISETLRMANIVNAIWRKAVKDVEIKGYLIPKDWCVVASLTSVHMDEMNYEKAFKFDPWRWEKTGGGANNNWFTPFGGGQRLCPGIELSRLELSIFLHHLVTTYRWVAEKDEIIYFPTVKMKRKLPISSLSVVLTVGSLSISVGKVSYNYHNIMRCGCHVTFLQINTRCSAIPHLTSVSFQVPKL</sequence>
<dbReference type="GO" id="GO:0102097">
    <property type="term" value="F:22alpha-hydroxysteroid 23-monooxygenase activity"/>
    <property type="evidence" value="ECO:0007669"/>
    <property type="project" value="UniProtKB-EC"/>
</dbReference>
<evidence type="ECO:0000256" key="17">
    <source>
        <dbReference type="ARBA" id="ARBA00060577"/>
    </source>
</evidence>
<evidence type="ECO:0000256" key="18">
    <source>
        <dbReference type="ARBA" id="ARBA00066344"/>
    </source>
</evidence>
<evidence type="ECO:0000256" key="4">
    <source>
        <dbReference type="ARBA" id="ARBA00010617"/>
    </source>
</evidence>
<dbReference type="Pfam" id="PF00067">
    <property type="entry name" value="p450"/>
    <property type="match status" value="1"/>
</dbReference>
<accession>A0AAQ3P5M8</accession>
<dbReference type="AlphaFoldDB" id="A0AAQ3P5M8"/>
<dbReference type="EC" id="1.14.14.147" evidence="18"/>
<reference evidence="27 28" key="1">
    <citation type="journal article" date="2023" name="Life. Sci Alliance">
        <title>Evolutionary insights into 3D genome organization and epigenetic landscape of Vigna mungo.</title>
        <authorList>
            <person name="Junaid A."/>
            <person name="Singh B."/>
            <person name="Bhatia S."/>
        </authorList>
    </citation>
    <scope>NUCLEOTIDE SEQUENCE [LARGE SCALE GENOMIC DNA]</scope>
    <source>
        <strain evidence="27">Urdbean</strain>
    </source>
</reference>
<evidence type="ECO:0000256" key="7">
    <source>
        <dbReference type="ARBA" id="ARBA00022723"/>
    </source>
</evidence>
<dbReference type="GO" id="GO:0016125">
    <property type="term" value="P:sterol metabolic process"/>
    <property type="evidence" value="ECO:0007669"/>
    <property type="project" value="TreeGrafter"/>
</dbReference>
<comment type="catalytic activity">
    <reaction evidence="15">
        <text>(22S,24R)-22-hydroxy-5alpha-ergostan-3-one + reduced [NADPH--hemoprotein reductase] + O2 = 3-dehydro-6-deoxoteasterone + oxidized [NADPH--hemoprotein reductase] + H2O + H(+)</text>
        <dbReference type="Rhea" id="RHEA:27325"/>
        <dbReference type="Rhea" id="RHEA-COMP:11964"/>
        <dbReference type="Rhea" id="RHEA-COMP:11965"/>
        <dbReference type="ChEBI" id="CHEBI:15377"/>
        <dbReference type="ChEBI" id="CHEBI:15378"/>
        <dbReference type="ChEBI" id="CHEBI:15379"/>
        <dbReference type="ChEBI" id="CHEBI:20710"/>
        <dbReference type="ChEBI" id="CHEBI:57618"/>
        <dbReference type="ChEBI" id="CHEBI:58210"/>
        <dbReference type="ChEBI" id="CHEBI:59411"/>
        <dbReference type="EC" id="1.14.14.147"/>
    </reaction>
</comment>
<evidence type="ECO:0000256" key="23">
    <source>
        <dbReference type="ARBA" id="ARBA00084112"/>
    </source>
</evidence>
<dbReference type="Proteomes" id="UP001374535">
    <property type="component" value="Chromosome 1"/>
</dbReference>
<keyword evidence="28" id="KW-1185">Reference proteome</keyword>
<dbReference type="GO" id="GO:0048441">
    <property type="term" value="P:petal development"/>
    <property type="evidence" value="ECO:0007669"/>
    <property type="project" value="UniProtKB-ARBA"/>
</dbReference>
<keyword evidence="23" id="KW-0444">Lipid biosynthesis</keyword>
<keyword evidence="13 26" id="KW-0472">Membrane</keyword>
<dbReference type="FunFam" id="1.10.630.10:FF:000048">
    <property type="entry name" value="3-epi-6-deoxocathasterone 23-monooxygenase CYP90D1"/>
    <property type="match status" value="1"/>
</dbReference>
<keyword evidence="9 26" id="KW-1133">Transmembrane helix</keyword>
<dbReference type="GO" id="GO:0048366">
    <property type="term" value="P:leaf development"/>
    <property type="evidence" value="ECO:0007669"/>
    <property type="project" value="UniProtKB-ARBA"/>
</dbReference>
<dbReference type="InterPro" id="IPR017972">
    <property type="entry name" value="Cyt_P450_CS"/>
</dbReference>
<keyword evidence="8" id="KW-0752">Steroid biosynthesis</keyword>
<dbReference type="PROSITE" id="PS00086">
    <property type="entry name" value="CYTOCHROME_P450"/>
    <property type="match status" value="1"/>
</dbReference>
<keyword evidence="10 25" id="KW-0560">Oxidoreductase</keyword>
<dbReference type="InterPro" id="IPR001128">
    <property type="entry name" value="Cyt_P450"/>
</dbReference>
<evidence type="ECO:0000256" key="26">
    <source>
        <dbReference type="SAM" id="Phobius"/>
    </source>
</evidence>
<evidence type="ECO:0000256" key="10">
    <source>
        <dbReference type="ARBA" id="ARBA00023002"/>
    </source>
</evidence>
<dbReference type="InterPro" id="IPR002401">
    <property type="entry name" value="Cyt_P450_E_grp-I"/>
</dbReference>
<comment type="pathway">
    <text evidence="14">Plant hormone biosynthesis; brassinosteroid biosynthesis.</text>
</comment>
<keyword evidence="23" id="KW-0443">Lipid metabolism</keyword>
<evidence type="ECO:0000256" key="14">
    <source>
        <dbReference type="ARBA" id="ARBA00037910"/>
    </source>
</evidence>
<evidence type="ECO:0000256" key="16">
    <source>
        <dbReference type="ARBA" id="ARBA00051572"/>
    </source>
</evidence>
<evidence type="ECO:0000313" key="27">
    <source>
        <dbReference type="EMBL" id="WVZ22064.1"/>
    </source>
</evidence>
<comment type="similarity">
    <text evidence="4 25">Belongs to the cytochrome P450 family.</text>
</comment>